<name>A0A0N8CNX9_9CRUS</name>
<evidence type="ECO:0000313" key="1">
    <source>
        <dbReference type="EMBL" id="JAN25010.1"/>
    </source>
</evidence>
<dbReference type="EMBL" id="GDIQ01069727">
    <property type="protein sequence ID" value="JAN25010.1"/>
    <property type="molecule type" value="Transcribed_RNA"/>
</dbReference>
<organism evidence="1">
    <name type="scientific">Daphnia magna</name>
    <dbReference type="NCBI Taxonomy" id="35525"/>
    <lineage>
        <taxon>Eukaryota</taxon>
        <taxon>Metazoa</taxon>
        <taxon>Ecdysozoa</taxon>
        <taxon>Arthropoda</taxon>
        <taxon>Crustacea</taxon>
        <taxon>Branchiopoda</taxon>
        <taxon>Diplostraca</taxon>
        <taxon>Cladocera</taxon>
        <taxon>Anomopoda</taxon>
        <taxon>Daphniidae</taxon>
        <taxon>Daphnia</taxon>
    </lineage>
</organism>
<sequence>MEERGGEMEWPPKCLHRELALCYMYNLSECGREACVILMCIQPLVFHPTIVDCQ</sequence>
<dbReference type="AlphaFoldDB" id="A0A0N8CNX9"/>
<accession>A0A0N8CNX9</accession>
<proteinExistence type="predicted"/>
<protein>
    <submittedName>
        <fullName evidence="1">Uncharacterized protein</fullName>
    </submittedName>
</protein>
<reference evidence="1" key="1">
    <citation type="submission" date="2015-10" db="EMBL/GenBank/DDBJ databases">
        <title>EvidentialGene: Evidence-directed Construction of Complete mRNA Transcriptomes without Genomes.</title>
        <authorList>
            <person name="Gilbert D.G."/>
        </authorList>
    </citation>
    <scope>NUCLEOTIDE SEQUENCE</scope>
</reference>